<accession>A0A7N2N786</accession>
<name>A0A7N2N786_QUELO</name>
<dbReference type="Gramene" id="QL93p0100_0070:mrna">
    <property type="protein sequence ID" value="QL93p0100_0070:mrna"/>
    <property type="gene ID" value="QL93p0100_0070"/>
</dbReference>
<dbReference type="EnsemblPlants" id="QL93p0100_0070:mrna">
    <property type="protein sequence ID" value="QL93p0100_0070:mrna"/>
    <property type="gene ID" value="QL93p0100_0070"/>
</dbReference>
<sequence length="70" mass="7769">MVTRKGPSRSVHAIDDGREAEHKRLVTWLREKMKKVAANTSSLEEIIDPMLEGGETKITGVQSSKMTKSS</sequence>
<proteinExistence type="predicted"/>
<evidence type="ECO:0000313" key="2">
    <source>
        <dbReference type="Proteomes" id="UP000594261"/>
    </source>
</evidence>
<reference evidence="1" key="1">
    <citation type="submission" date="2021-01" db="UniProtKB">
        <authorList>
            <consortium name="EnsemblPlants"/>
        </authorList>
    </citation>
    <scope>IDENTIFICATION</scope>
</reference>
<dbReference type="InParanoid" id="A0A7N2N786"/>
<evidence type="ECO:0000313" key="1">
    <source>
        <dbReference type="EnsemblPlants" id="QL93p0100_0070:mrna"/>
    </source>
</evidence>
<dbReference type="AlphaFoldDB" id="A0A7N2N786"/>
<dbReference type="Proteomes" id="UP000594261">
    <property type="component" value="Unassembled WGS sequence"/>
</dbReference>
<organism evidence="1 2">
    <name type="scientific">Quercus lobata</name>
    <name type="common">Valley oak</name>
    <dbReference type="NCBI Taxonomy" id="97700"/>
    <lineage>
        <taxon>Eukaryota</taxon>
        <taxon>Viridiplantae</taxon>
        <taxon>Streptophyta</taxon>
        <taxon>Embryophyta</taxon>
        <taxon>Tracheophyta</taxon>
        <taxon>Spermatophyta</taxon>
        <taxon>Magnoliopsida</taxon>
        <taxon>eudicotyledons</taxon>
        <taxon>Gunneridae</taxon>
        <taxon>Pentapetalae</taxon>
        <taxon>rosids</taxon>
        <taxon>fabids</taxon>
        <taxon>Fagales</taxon>
        <taxon>Fagaceae</taxon>
        <taxon>Quercus</taxon>
    </lineage>
</organism>
<protein>
    <submittedName>
        <fullName evidence="1">Uncharacterized protein</fullName>
    </submittedName>
</protein>
<keyword evidence="2" id="KW-1185">Reference proteome</keyword>